<dbReference type="EMBL" id="FOLO01000009">
    <property type="protein sequence ID" value="SFC44991.1"/>
    <property type="molecule type" value="Genomic_DNA"/>
</dbReference>
<dbReference type="InterPro" id="IPR006680">
    <property type="entry name" value="Amidohydro-rel"/>
</dbReference>
<keyword evidence="3" id="KW-0378">Hydrolase</keyword>
<keyword evidence="4" id="KW-1185">Reference proteome</keyword>
<dbReference type="RefSeq" id="WP_091982719.1">
    <property type="nucleotide sequence ID" value="NZ_FOLO01000009.1"/>
</dbReference>
<proteinExistence type="inferred from homology"/>
<accession>A0A1I1JA37</accession>
<dbReference type="AlphaFoldDB" id="A0A1I1JA37"/>
<comment type="similarity">
    <text evidence="1">Belongs to the metallo-dependent hydrolases superfamily.</text>
</comment>
<dbReference type="Proteomes" id="UP000198862">
    <property type="component" value="Unassembled WGS sequence"/>
</dbReference>
<dbReference type="Gene3D" id="3.20.20.140">
    <property type="entry name" value="Metal-dependent hydrolases"/>
    <property type="match status" value="1"/>
</dbReference>
<dbReference type="PANTHER" id="PTHR43569">
    <property type="entry name" value="AMIDOHYDROLASE"/>
    <property type="match status" value="1"/>
</dbReference>
<dbReference type="PANTHER" id="PTHR43569:SF2">
    <property type="entry name" value="AMIDOHYDROLASE-RELATED DOMAIN-CONTAINING PROTEIN"/>
    <property type="match status" value="1"/>
</dbReference>
<dbReference type="STRING" id="1123010.SAMN02745724_01698"/>
<dbReference type="InterPro" id="IPR052350">
    <property type="entry name" value="Metallo-dep_Lactonases"/>
</dbReference>
<evidence type="ECO:0000259" key="2">
    <source>
        <dbReference type="Pfam" id="PF04909"/>
    </source>
</evidence>
<sequence length="299" mass="34929">MRMQHKIIDPHLHFFDLSQGQYHWLKNQNPPYWPDKHIIQKNFNEHNLILNDNFTLEGIIHIEAGFNNDYPVEEINFLNKSIRHTPFKAISFIDMTLPLAEFSIQLLSLKKQATPALIGIRHIMEGDDIDLLFSKNLIHNLKLLASNNLIFEAQFELNNIKATQQLAEYAHQIPNLTLVINHCGLVCENNYIDWQQAIGVLSNHSNIYIKCSGWEMNNRQYKQDWLQEVITYLIKSLSFKRVMLASNFPLCLFSKSYAALWQSYLDLNLKKTIWQAISYTNAKSLYQIKSNKAQKPENP</sequence>
<dbReference type="Pfam" id="PF04909">
    <property type="entry name" value="Amidohydro_2"/>
    <property type="match status" value="1"/>
</dbReference>
<dbReference type="SUPFAM" id="SSF51556">
    <property type="entry name" value="Metallo-dependent hydrolases"/>
    <property type="match status" value="1"/>
</dbReference>
<dbReference type="GO" id="GO:0016787">
    <property type="term" value="F:hydrolase activity"/>
    <property type="evidence" value="ECO:0007669"/>
    <property type="project" value="UniProtKB-KW"/>
</dbReference>
<protein>
    <submittedName>
        <fullName evidence="3">Predicted metal-dependent hydrolase, TIM-barrel fold</fullName>
    </submittedName>
</protein>
<reference evidence="3 4" key="1">
    <citation type="submission" date="2016-10" db="EMBL/GenBank/DDBJ databases">
        <authorList>
            <person name="de Groot N.N."/>
        </authorList>
    </citation>
    <scope>NUCLEOTIDE SEQUENCE [LARGE SCALE GENOMIC DNA]</scope>
    <source>
        <strain evidence="3 4">DSM 6059</strain>
    </source>
</reference>
<name>A0A1I1JA37_9GAMM</name>
<evidence type="ECO:0000313" key="4">
    <source>
        <dbReference type="Proteomes" id="UP000198862"/>
    </source>
</evidence>
<organism evidence="3 4">
    <name type="scientific">Pseudoalteromonas denitrificans DSM 6059</name>
    <dbReference type="NCBI Taxonomy" id="1123010"/>
    <lineage>
        <taxon>Bacteria</taxon>
        <taxon>Pseudomonadati</taxon>
        <taxon>Pseudomonadota</taxon>
        <taxon>Gammaproteobacteria</taxon>
        <taxon>Alteromonadales</taxon>
        <taxon>Pseudoalteromonadaceae</taxon>
        <taxon>Pseudoalteromonas</taxon>
    </lineage>
</organism>
<feature type="domain" description="Amidohydrolase-related" evidence="2">
    <location>
        <begin position="166"/>
        <end position="287"/>
    </location>
</feature>
<evidence type="ECO:0000256" key="1">
    <source>
        <dbReference type="ARBA" id="ARBA00038310"/>
    </source>
</evidence>
<dbReference type="OrthoDB" id="9787654at2"/>
<dbReference type="InterPro" id="IPR032466">
    <property type="entry name" value="Metal_Hydrolase"/>
</dbReference>
<evidence type="ECO:0000313" key="3">
    <source>
        <dbReference type="EMBL" id="SFC44991.1"/>
    </source>
</evidence>
<gene>
    <name evidence="3" type="ORF">SAMN02745724_01698</name>
</gene>